<evidence type="ECO:0000313" key="2">
    <source>
        <dbReference type="Proteomes" id="UP001055811"/>
    </source>
</evidence>
<dbReference type="Proteomes" id="UP001055811">
    <property type="component" value="Linkage Group LG05"/>
</dbReference>
<comment type="caution">
    <text evidence="1">The sequence shown here is derived from an EMBL/GenBank/DDBJ whole genome shotgun (WGS) entry which is preliminary data.</text>
</comment>
<protein>
    <submittedName>
        <fullName evidence="1">Uncharacterized protein</fullName>
    </submittedName>
</protein>
<gene>
    <name evidence="1" type="ORF">L2E82_30980</name>
</gene>
<name>A0ACB9D1Z5_CICIN</name>
<accession>A0ACB9D1Z5</accession>
<reference evidence="2" key="1">
    <citation type="journal article" date="2022" name="Mol. Ecol. Resour.">
        <title>The genomes of chicory, endive, great burdock and yacon provide insights into Asteraceae palaeo-polyploidization history and plant inulin production.</title>
        <authorList>
            <person name="Fan W."/>
            <person name="Wang S."/>
            <person name="Wang H."/>
            <person name="Wang A."/>
            <person name="Jiang F."/>
            <person name="Liu H."/>
            <person name="Zhao H."/>
            <person name="Xu D."/>
            <person name="Zhang Y."/>
        </authorList>
    </citation>
    <scope>NUCLEOTIDE SEQUENCE [LARGE SCALE GENOMIC DNA]</scope>
    <source>
        <strain evidence="2">cv. Punajuju</strain>
    </source>
</reference>
<dbReference type="EMBL" id="CM042013">
    <property type="protein sequence ID" value="KAI3740515.1"/>
    <property type="molecule type" value="Genomic_DNA"/>
</dbReference>
<organism evidence="1 2">
    <name type="scientific">Cichorium intybus</name>
    <name type="common">Chicory</name>
    <dbReference type="NCBI Taxonomy" id="13427"/>
    <lineage>
        <taxon>Eukaryota</taxon>
        <taxon>Viridiplantae</taxon>
        <taxon>Streptophyta</taxon>
        <taxon>Embryophyta</taxon>
        <taxon>Tracheophyta</taxon>
        <taxon>Spermatophyta</taxon>
        <taxon>Magnoliopsida</taxon>
        <taxon>eudicotyledons</taxon>
        <taxon>Gunneridae</taxon>
        <taxon>Pentapetalae</taxon>
        <taxon>asterids</taxon>
        <taxon>campanulids</taxon>
        <taxon>Asterales</taxon>
        <taxon>Asteraceae</taxon>
        <taxon>Cichorioideae</taxon>
        <taxon>Cichorieae</taxon>
        <taxon>Cichoriinae</taxon>
        <taxon>Cichorium</taxon>
    </lineage>
</organism>
<evidence type="ECO:0000313" key="1">
    <source>
        <dbReference type="EMBL" id="KAI3740515.1"/>
    </source>
</evidence>
<keyword evidence="2" id="KW-1185">Reference proteome</keyword>
<proteinExistence type="predicted"/>
<reference evidence="1 2" key="2">
    <citation type="journal article" date="2022" name="Mol. Ecol. Resour.">
        <title>The genomes of chicory, endive, great burdock and yacon provide insights into Asteraceae paleo-polyploidization history and plant inulin production.</title>
        <authorList>
            <person name="Fan W."/>
            <person name="Wang S."/>
            <person name="Wang H."/>
            <person name="Wang A."/>
            <person name="Jiang F."/>
            <person name="Liu H."/>
            <person name="Zhao H."/>
            <person name="Xu D."/>
            <person name="Zhang Y."/>
        </authorList>
    </citation>
    <scope>NUCLEOTIDE SEQUENCE [LARGE SCALE GENOMIC DNA]</scope>
    <source>
        <strain evidence="2">cv. Punajuju</strain>
        <tissue evidence="1">Leaves</tissue>
    </source>
</reference>
<sequence>MVHRSDGYGFIDEGILRYFSCRNEINKRGETMDGYIKRLDGELAQYKDQVKKTQVRIPQEDVKARAMSNEILQKKKRM</sequence>